<dbReference type="SUPFAM" id="SSF52540">
    <property type="entry name" value="P-loop containing nucleoside triphosphate hydrolases"/>
    <property type="match status" value="1"/>
</dbReference>
<dbReference type="PANTHER" id="PTHR36978">
    <property type="entry name" value="P-LOOP CONTAINING NUCLEOTIDE TRIPHOSPHATE HYDROLASE"/>
    <property type="match status" value="1"/>
</dbReference>
<gene>
    <name evidence="1" type="ORF">FisN_6Lu466</name>
</gene>
<reference evidence="1 2" key="1">
    <citation type="journal article" date="2015" name="Plant Cell">
        <title>Oil accumulation by the oleaginous diatom Fistulifera solaris as revealed by the genome and transcriptome.</title>
        <authorList>
            <person name="Tanaka T."/>
            <person name="Maeda Y."/>
            <person name="Veluchamy A."/>
            <person name="Tanaka M."/>
            <person name="Abida H."/>
            <person name="Marechal E."/>
            <person name="Bowler C."/>
            <person name="Muto M."/>
            <person name="Sunaga Y."/>
            <person name="Tanaka M."/>
            <person name="Yoshino T."/>
            <person name="Taniguchi T."/>
            <person name="Fukuda Y."/>
            <person name="Nemoto M."/>
            <person name="Matsumoto M."/>
            <person name="Wong P.S."/>
            <person name="Aburatani S."/>
            <person name="Fujibuchi W."/>
        </authorList>
    </citation>
    <scope>NUCLEOTIDE SEQUENCE [LARGE SCALE GENOMIC DNA]</scope>
    <source>
        <strain evidence="1 2">JPCC DA0580</strain>
    </source>
</reference>
<proteinExistence type="predicted"/>
<name>A0A1Z5JT90_FISSO</name>
<evidence type="ECO:0008006" key="3">
    <source>
        <dbReference type="Google" id="ProtNLM"/>
    </source>
</evidence>
<dbReference type="Proteomes" id="UP000198406">
    <property type="component" value="Unassembled WGS sequence"/>
</dbReference>
<dbReference type="OrthoDB" id="47942at2759"/>
<accession>A0A1Z5JT90</accession>
<dbReference type="InterPro" id="IPR040632">
    <property type="entry name" value="Sulfotransfer_4"/>
</dbReference>
<dbReference type="Gene3D" id="3.40.50.300">
    <property type="entry name" value="P-loop containing nucleotide triphosphate hydrolases"/>
    <property type="match status" value="1"/>
</dbReference>
<comment type="caution">
    <text evidence="1">The sequence shown here is derived from an EMBL/GenBank/DDBJ whole genome shotgun (WGS) entry which is preliminary data.</text>
</comment>
<dbReference type="Pfam" id="PF17784">
    <property type="entry name" value="Sulfotransfer_4"/>
    <property type="match status" value="1"/>
</dbReference>
<dbReference type="AlphaFoldDB" id="A0A1Z5JT90"/>
<evidence type="ECO:0000313" key="1">
    <source>
        <dbReference type="EMBL" id="GAX17159.1"/>
    </source>
</evidence>
<keyword evidence="2" id="KW-1185">Reference proteome</keyword>
<sequence>MRYFAQLAFLGIACFASWAMYADVKNLVANSKRSLEVRKTTANNTIEIVTINALPKGIAQTKVQSHERAPQKSSFITSVNSSKTVKPFSKPVSQTRVAPLKRPPINIPFPVLVASIFKSGTTSLHSYFQCGEQRSVHYFGENKLRTGVCMLKNLSKRLDMFRGCGNYDIWTDNNAMEGCWDPSVYALDAFYRSYPQGTIILSTRDPDDWVSSVQRWGGLMEHLKTCRRLWPQQPQRNRTDEDIRQFYLWQTKHVRKFAAEHPSLTYIEFALDDANAGALLEEKIGIKASCWGKQNEFESSRFSDTKKTASLNEAQNISRLQ</sequence>
<dbReference type="PANTHER" id="PTHR36978:SF4">
    <property type="entry name" value="P-LOOP CONTAINING NUCLEOSIDE TRIPHOSPHATE HYDROLASE PROTEIN"/>
    <property type="match status" value="1"/>
</dbReference>
<dbReference type="InParanoid" id="A0A1Z5JT90"/>
<evidence type="ECO:0000313" key="2">
    <source>
        <dbReference type="Proteomes" id="UP000198406"/>
    </source>
</evidence>
<organism evidence="1 2">
    <name type="scientific">Fistulifera solaris</name>
    <name type="common">Oleaginous diatom</name>
    <dbReference type="NCBI Taxonomy" id="1519565"/>
    <lineage>
        <taxon>Eukaryota</taxon>
        <taxon>Sar</taxon>
        <taxon>Stramenopiles</taxon>
        <taxon>Ochrophyta</taxon>
        <taxon>Bacillariophyta</taxon>
        <taxon>Bacillariophyceae</taxon>
        <taxon>Bacillariophycidae</taxon>
        <taxon>Naviculales</taxon>
        <taxon>Naviculaceae</taxon>
        <taxon>Fistulifera</taxon>
    </lineage>
</organism>
<protein>
    <recommendedName>
        <fullName evidence="3">Sulfotransferase domain-containing protein</fullName>
    </recommendedName>
</protein>
<dbReference type="InterPro" id="IPR027417">
    <property type="entry name" value="P-loop_NTPase"/>
</dbReference>
<dbReference type="EMBL" id="BDSP01000113">
    <property type="protein sequence ID" value="GAX17159.1"/>
    <property type="molecule type" value="Genomic_DNA"/>
</dbReference>